<evidence type="ECO:0000256" key="6">
    <source>
        <dbReference type="ARBA" id="ARBA00023134"/>
    </source>
</evidence>
<keyword evidence="6" id="KW-0342">GTP-binding</keyword>
<dbReference type="Pfam" id="PF21214">
    <property type="entry name" value="WHD_2nd_SelB_bact"/>
    <property type="match status" value="1"/>
</dbReference>
<dbReference type="InterPro" id="IPR000795">
    <property type="entry name" value="T_Tr_GTP-bd_dom"/>
</dbReference>
<keyword evidence="3" id="KW-0963">Cytoplasm</keyword>
<dbReference type="PANTHER" id="PTHR43721:SF22">
    <property type="entry name" value="ELONGATION FACTOR TU, MITOCHONDRIAL"/>
    <property type="match status" value="1"/>
</dbReference>
<dbReference type="InterPro" id="IPR027417">
    <property type="entry name" value="P-loop_NTPase"/>
</dbReference>
<dbReference type="Gene3D" id="3.40.50.300">
    <property type="entry name" value="P-loop containing nucleotide triphosphate hydrolases"/>
    <property type="match status" value="1"/>
</dbReference>
<dbReference type="AlphaFoldDB" id="A0A5E6QT15"/>
<dbReference type="InterPro" id="IPR009000">
    <property type="entry name" value="Transl_B-barrel_sf"/>
</dbReference>
<dbReference type="GO" id="GO:0003924">
    <property type="term" value="F:GTPase activity"/>
    <property type="evidence" value="ECO:0007669"/>
    <property type="project" value="InterPro"/>
</dbReference>
<dbReference type="Pfam" id="PF09106">
    <property type="entry name" value="WHD_2nd_SelB"/>
    <property type="match status" value="1"/>
</dbReference>
<keyword evidence="4" id="KW-0547">Nucleotide-binding</keyword>
<organism evidence="10 11">
    <name type="scientific">Pseudomonas fluorescens</name>
    <dbReference type="NCBI Taxonomy" id="294"/>
    <lineage>
        <taxon>Bacteria</taxon>
        <taxon>Pseudomonadati</taxon>
        <taxon>Pseudomonadota</taxon>
        <taxon>Gammaproteobacteria</taxon>
        <taxon>Pseudomonadales</taxon>
        <taxon>Pseudomonadaceae</taxon>
        <taxon>Pseudomonas</taxon>
    </lineage>
</organism>
<feature type="domain" description="Tr-type G" evidence="9">
    <location>
        <begin position="10"/>
        <end position="182"/>
    </location>
</feature>
<evidence type="ECO:0000256" key="8">
    <source>
        <dbReference type="ARBA" id="ARBA00031615"/>
    </source>
</evidence>
<protein>
    <recommendedName>
        <fullName evidence="2">Selenocysteine-specific elongation factor</fullName>
    </recommendedName>
    <alternativeName>
        <fullName evidence="8">SelB translation factor</fullName>
    </alternativeName>
</protein>
<dbReference type="Gene3D" id="1.10.10.10">
    <property type="entry name" value="Winged helix-like DNA-binding domain superfamily/Winged helix DNA-binding domain"/>
    <property type="match status" value="3"/>
</dbReference>
<dbReference type="GO" id="GO:0005737">
    <property type="term" value="C:cytoplasm"/>
    <property type="evidence" value="ECO:0007669"/>
    <property type="project" value="UniProtKB-SubCell"/>
</dbReference>
<keyword evidence="5" id="KW-0648">Protein biosynthesis</keyword>
<dbReference type="InterPro" id="IPR009001">
    <property type="entry name" value="Transl_elong_EF1A/Init_IF2_C"/>
</dbReference>
<reference evidence="10 11" key="1">
    <citation type="submission" date="2019-09" db="EMBL/GenBank/DDBJ databases">
        <authorList>
            <person name="Chandra G."/>
            <person name="Truman W A."/>
        </authorList>
    </citation>
    <scope>NUCLEOTIDE SEQUENCE [LARGE SCALE GENOMIC DNA]</scope>
    <source>
        <strain evidence="10">PS624</strain>
    </source>
</reference>
<dbReference type="GO" id="GO:0001514">
    <property type="term" value="P:selenocysteine incorporation"/>
    <property type="evidence" value="ECO:0007669"/>
    <property type="project" value="InterPro"/>
</dbReference>
<dbReference type="InterPro" id="IPR005225">
    <property type="entry name" value="Small_GTP-bd"/>
</dbReference>
<dbReference type="InterPro" id="IPR031157">
    <property type="entry name" value="G_TR_CS"/>
</dbReference>
<dbReference type="Pfam" id="PF25461">
    <property type="entry name" value="Beta-barrel_SelB"/>
    <property type="match status" value="1"/>
</dbReference>
<dbReference type="PANTHER" id="PTHR43721">
    <property type="entry name" value="ELONGATION FACTOR TU-RELATED"/>
    <property type="match status" value="1"/>
</dbReference>
<dbReference type="Pfam" id="PF03144">
    <property type="entry name" value="GTP_EFTU_D2"/>
    <property type="match status" value="1"/>
</dbReference>
<dbReference type="PRINTS" id="PR00315">
    <property type="entry name" value="ELONGATNFCT"/>
</dbReference>
<dbReference type="NCBIfam" id="TIGR00231">
    <property type="entry name" value="small_GTP"/>
    <property type="match status" value="1"/>
</dbReference>
<dbReference type="InterPro" id="IPR015191">
    <property type="entry name" value="SelB_WHD4"/>
</dbReference>
<evidence type="ECO:0000313" key="11">
    <source>
        <dbReference type="Proteomes" id="UP000326241"/>
    </source>
</evidence>
<dbReference type="InterPro" id="IPR048931">
    <property type="entry name" value="WHD_2nd_SelB_bact"/>
</dbReference>
<evidence type="ECO:0000256" key="1">
    <source>
        <dbReference type="ARBA" id="ARBA00004496"/>
    </source>
</evidence>
<dbReference type="InterPro" id="IPR057335">
    <property type="entry name" value="Beta-barrel_SelB"/>
</dbReference>
<dbReference type="SUPFAM" id="SSF52540">
    <property type="entry name" value="P-loop containing nucleoside triphosphate hydrolases"/>
    <property type="match status" value="1"/>
</dbReference>
<dbReference type="InterPro" id="IPR050055">
    <property type="entry name" value="EF-Tu_GTPase"/>
</dbReference>
<dbReference type="Proteomes" id="UP000326241">
    <property type="component" value="Unassembled WGS sequence"/>
</dbReference>
<dbReference type="InterPro" id="IPR015190">
    <property type="entry name" value="Elong_fac_SelB-wing-hlx_typ-2"/>
</dbReference>
<dbReference type="PROSITE" id="PS51722">
    <property type="entry name" value="G_TR_2"/>
    <property type="match status" value="1"/>
</dbReference>
<dbReference type="InterPro" id="IPR004161">
    <property type="entry name" value="EFTu-like_2"/>
</dbReference>
<dbReference type="CDD" id="cd03696">
    <property type="entry name" value="SelB_II"/>
    <property type="match status" value="1"/>
</dbReference>
<dbReference type="SUPFAM" id="SSF46785">
    <property type="entry name" value="Winged helix' DNA-binding domain"/>
    <property type="match status" value="3"/>
</dbReference>
<evidence type="ECO:0000256" key="5">
    <source>
        <dbReference type="ARBA" id="ARBA00022917"/>
    </source>
</evidence>
<dbReference type="SUPFAM" id="SSF50447">
    <property type="entry name" value="Translation proteins"/>
    <property type="match status" value="1"/>
</dbReference>
<proteinExistence type="predicted"/>
<dbReference type="InterPro" id="IPR036388">
    <property type="entry name" value="WH-like_DNA-bd_sf"/>
</dbReference>
<evidence type="ECO:0000256" key="4">
    <source>
        <dbReference type="ARBA" id="ARBA00022741"/>
    </source>
</evidence>
<dbReference type="GO" id="GO:0003746">
    <property type="term" value="F:translation elongation factor activity"/>
    <property type="evidence" value="ECO:0007669"/>
    <property type="project" value="UniProtKB-KW"/>
</dbReference>
<evidence type="ECO:0000256" key="7">
    <source>
        <dbReference type="ARBA" id="ARBA00025526"/>
    </source>
</evidence>
<dbReference type="GO" id="GO:0003723">
    <property type="term" value="F:RNA binding"/>
    <property type="evidence" value="ECO:0007669"/>
    <property type="project" value="InterPro"/>
</dbReference>
<keyword evidence="10" id="KW-0251">Elongation factor</keyword>
<name>A0A5E6QT15_PSEFL</name>
<evidence type="ECO:0000256" key="2">
    <source>
        <dbReference type="ARBA" id="ARBA00015953"/>
    </source>
</evidence>
<dbReference type="InterPro" id="IPR036390">
    <property type="entry name" value="WH_DNA-bd_sf"/>
</dbReference>
<dbReference type="NCBIfam" id="TIGR00475">
    <property type="entry name" value="selB"/>
    <property type="match status" value="1"/>
</dbReference>
<dbReference type="EMBL" id="CABVGZ010000008">
    <property type="protein sequence ID" value="VVM58547.1"/>
    <property type="molecule type" value="Genomic_DNA"/>
</dbReference>
<sequence length="650" mass="72057">MARATAAVAGRTVIVGTAGHIDHGKTSLLQALTGQTGDRRPQERERGMTIDLGYLYAELEPGAGLTGFIDVPGHEKFTHNMLAGAQGIDLVLLVVAADDGVMPQTREHLAIVELLGIPRALVAITKCDRVEAGRVEEVQRQVLDLLAPGPFAEAPILTVSSLSGKGIDGLREVLLQTQSEVHERSREGGFRLAIDRAFSVAGAGIVVTGTALSGTVSVGDKLLLGPSGKSVRVRGLHAQNQPAEQAFAGQRVALNLTGERLELAQIHRGQWLLSEWLHAPTQRVDIDFHLLPGERTFEHFHPVHVHLGTQDVIARVALLEGSRLNPGERMFAQLLINTPVHAGKGDRLILRDQSAQRTLGGGQVLDPYAPARQRRSPERLTQLRTLASGDELEHVLPVLLNYSAGGLDPQRLERQFNRPRASWSLAENVRLIDTRQGPVLFNMQRWSQLKFTLLEQLAQFHEQEPDQMGPDRDRLRRFSGLALERSTFVSLLDELLTAGSIQASGPWLHRPDHQVRLSAEDEALWQQLQPLFENAEFDPPWVRDAAKMLVQDDAVVRLLLRKLARLGLMHQVVRDLFLSDVQLRRMADVLLKLAKENPQIQVTTFRDALGLGRKRCIQYLEYFDRVGLTRRIGESRQIRPDNALANADAQ</sequence>
<evidence type="ECO:0000313" key="10">
    <source>
        <dbReference type="EMBL" id="VVM58547.1"/>
    </source>
</evidence>
<dbReference type="SUPFAM" id="SSF50465">
    <property type="entry name" value="EF-Tu/eEF-1alpha/eIF2-gamma C-terminal domain"/>
    <property type="match status" value="1"/>
</dbReference>
<dbReference type="InterPro" id="IPR004535">
    <property type="entry name" value="Transl_elong_SelB"/>
</dbReference>
<gene>
    <name evidence="10" type="primary">selB</name>
    <name evidence="10" type="ORF">PS624_01168</name>
</gene>
<dbReference type="Pfam" id="PF00009">
    <property type="entry name" value="GTP_EFTU"/>
    <property type="match status" value="1"/>
</dbReference>
<dbReference type="GO" id="GO:0005525">
    <property type="term" value="F:GTP binding"/>
    <property type="evidence" value="ECO:0007669"/>
    <property type="project" value="UniProtKB-KW"/>
</dbReference>
<dbReference type="Gene3D" id="2.40.30.10">
    <property type="entry name" value="Translation factors"/>
    <property type="match status" value="1"/>
</dbReference>
<evidence type="ECO:0000256" key="3">
    <source>
        <dbReference type="ARBA" id="ARBA00022490"/>
    </source>
</evidence>
<dbReference type="PROSITE" id="PS00301">
    <property type="entry name" value="G_TR_1"/>
    <property type="match status" value="1"/>
</dbReference>
<comment type="subcellular location">
    <subcellularLocation>
        <location evidence="1">Cytoplasm</location>
    </subcellularLocation>
</comment>
<dbReference type="CDD" id="cd04171">
    <property type="entry name" value="SelB"/>
    <property type="match status" value="1"/>
</dbReference>
<accession>A0A5E6QT15</accession>
<comment type="function">
    <text evidence="7">Translation factor necessary for the incorporation of selenocysteine into proteins. It probably replaces EF-Tu for the insertion of selenocysteine directed by the UGA codon. SelB binds GTP and GDP.</text>
</comment>
<evidence type="ECO:0000259" key="9">
    <source>
        <dbReference type="PROSITE" id="PS51722"/>
    </source>
</evidence>
<dbReference type="Pfam" id="PF09107">
    <property type="entry name" value="WHD_3rd_SelB"/>
    <property type="match status" value="1"/>
</dbReference>
<dbReference type="CDD" id="cd15491">
    <property type="entry name" value="selB_III"/>
    <property type="match status" value="1"/>
</dbReference>